<organism evidence="1 2">
    <name type="scientific">Linum tenue</name>
    <dbReference type="NCBI Taxonomy" id="586396"/>
    <lineage>
        <taxon>Eukaryota</taxon>
        <taxon>Viridiplantae</taxon>
        <taxon>Streptophyta</taxon>
        <taxon>Embryophyta</taxon>
        <taxon>Tracheophyta</taxon>
        <taxon>Spermatophyta</taxon>
        <taxon>Magnoliopsida</taxon>
        <taxon>eudicotyledons</taxon>
        <taxon>Gunneridae</taxon>
        <taxon>Pentapetalae</taxon>
        <taxon>rosids</taxon>
        <taxon>fabids</taxon>
        <taxon>Malpighiales</taxon>
        <taxon>Linaceae</taxon>
        <taxon>Linum</taxon>
    </lineage>
</organism>
<evidence type="ECO:0000313" key="2">
    <source>
        <dbReference type="Proteomes" id="UP001154282"/>
    </source>
</evidence>
<gene>
    <name evidence="1" type="ORF">LITE_LOCUS41973</name>
</gene>
<reference evidence="1" key="1">
    <citation type="submission" date="2022-08" db="EMBL/GenBank/DDBJ databases">
        <authorList>
            <person name="Gutierrez-Valencia J."/>
        </authorList>
    </citation>
    <scope>NUCLEOTIDE SEQUENCE</scope>
</reference>
<proteinExistence type="predicted"/>
<dbReference type="SUPFAM" id="SSF52058">
    <property type="entry name" value="L domain-like"/>
    <property type="match status" value="1"/>
</dbReference>
<dbReference type="InterPro" id="IPR001611">
    <property type="entry name" value="Leu-rich_rpt"/>
</dbReference>
<protein>
    <submittedName>
        <fullName evidence="1">Uncharacterized protein</fullName>
    </submittedName>
</protein>
<name>A0AAV0Q8G9_9ROSI</name>
<dbReference type="Pfam" id="PF13855">
    <property type="entry name" value="LRR_8"/>
    <property type="match status" value="1"/>
</dbReference>
<sequence length="211" mass="23330">MSGLWQLSALDVSSNNLYGNIPRLPLNLKTLLMSHNVFSGHISPVKHLQKLLVLDVSDNRMSGRVLRQVLTLSSLVRLNVSRNHFTAMDPIDFPGIETHLQSLDANDNQLRGHLPGSLAGLENLTSLDLSHNYLSGSIPMEYGAKLGRPWKYLYLNDNFLQGNLPPQLAAGGEDGIRGSLANNCLRCSTTVRLCRGGQRPHAVCAAQRRRW</sequence>
<dbReference type="InterPro" id="IPR053038">
    <property type="entry name" value="RLP_Defense"/>
</dbReference>
<dbReference type="PANTHER" id="PTHR48064:SF6">
    <property type="entry name" value="RECEPTOR-LIKE PROTEIN KINASE 2"/>
    <property type="match status" value="1"/>
</dbReference>
<dbReference type="AlphaFoldDB" id="A0AAV0Q8G9"/>
<dbReference type="InterPro" id="IPR032675">
    <property type="entry name" value="LRR_dom_sf"/>
</dbReference>
<dbReference type="EMBL" id="CAMGYJ010000009">
    <property type="protein sequence ID" value="CAI0541131.1"/>
    <property type="molecule type" value="Genomic_DNA"/>
</dbReference>
<keyword evidence="2" id="KW-1185">Reference proteome</keyword>
<comment type="caution">
    <text evidence="1">The sequence shown here is derived from an EMBL/GenBank/DDBJ whole genome shotgun (WGS) entry which is preliminary data.</text>
</comment>
<dbReference type="Gene3D" id="3.80.10.10">
    <property type="entry name" value="Ribonuclease Inhibitor"/>
    <property type="match status" value="1"/>
</dbReference>
<evidence type="ECO:0000313" key="1">
    <source>
        <dbReference type="EMBL" id="CAI0541131.1"/>
    </source>
</evidence>
<dbReference type="PRINTS" id="PR00019">
    <property type="entry name" value="LEURICHRPT"/>
</dbReference>
<dbReference type="Proteomes" id="UP001154282">
    <property type="component" value="Unassembled WGS sequence"/>
</dbReference>
<accession>A0AAV0Q8G9</accession>
<dbReference type="PANTHER" id="PTHR48064">
    <property type="entry name" value="OS01G0750400 PROTEIN"/>
    <property type="match status" value="1"/>
</dbReference>